<evidence type="ECO:0000256" key="5">
    <source>
        <dbReference type="SAM" id="MobiDB-lite"/>
    </source>
</evidence>
<comment type="similarity">
    <text evidence="1">Belongs to the Gfa family.</text>
</comment>
<dbReference type="PANTHER" id="PTHR33337:SF40">
    <property type="entry name" value="CENP-V_GFA DOMAIN-CONTAINING PROTEIN-RELATED"/>
    <property type="match status" value="1"/>
</dbReference>
<proteinExistence type="inferred from homology"/>
<evidence type="ECO:0000259" key="6">
    <source>
        <dbReference type="PROSITE" id="PS51891"/>
    </source>
</evidence>
<evidence type="ECO:0000313" key="7">
    <source>
        <dbReference type="EMBL" id="XCG49522.1"/>
    </source>
</evidence>
<evidence type="ECO:0000256" key="1">
    <source>
        <dbReference type="ARBA" id="ARBA00005495"/>
    </source>
</evidence>
<feature type="domain" description="CENP-V/GFA" evidence="6">
    <location>
        <begin position="7"/>
        <end position="103"/>
    </location>
</feature>
<dbReference type="InterPro" id="IPR006913">
    <property type="entry name" value="CENP-V/GFA"/>
</dbReference>
<dbReference type="EMBL" id="CP159253">
    <property type="protein sequence ID" value="XCG49522.1"/>
    <property type="molecule type" value="Genomic_DNA"/>
</dbReference>
<feature type="region of interest" description="Disordered" evidence="5">
    <location>
        <begin position="123"/>
        <end position="148"/>
    </location>
</feature>
<evidence type="ECO:0000256" key="2">
    <source>
        <dbReference type="ARBA" id="ARBA00022723"/>
    </source>
</evidence>
<dbReference type="Pfam" id="PF04828">
    <property type="entry name" value="GFA"/>
    <property type="match status" value="1"/>
</dbReference>
<dbReference type="GO" id="GO:0016846">
    <property type="term" value="F:carbon-sulfur lyase activity"/>
    <property type="evidence" value="ECO:0007669"/>
    <property type="project" value="InterPro"/>
</dbReference>
<evidence type="ECO:0000256" key="3">
    <source>
        <dbReference type="ARBA" id="ARBA00022833"/>
    </source>
</evidence>
<dbReference type="Gene3D" id="3.90.1590.10">
    <property type="entry name" value="glutathione-dependent formaldehyde- activating enzyme (gfa)"/>
    <property type="match status" value="1"/>
</dbReference>
<organism evidence="7">
    <name type="scientific">Mesorhizobium sp. WSM2240</name>
    <dbReference type="NCBI Taxonomy" id="3228851"/>
    <lineage>
        <taxon>Bacteria</taxon>
        <taxon>Pseudomonadati</taxon>
        <taxon>Pseudomonadota</taxon>
        <taxon>Alphaproteobacteria</taxon>
        <taxon>Hyphomicrobiales</taxon>
        <taxon>Phyllobacteriaceae</taxon>
        <taxon>Mesorhizobium</taxon>
    </lineage>
</organism>
<reference evidence="7" key="1">
    <citation type="submission" date="2024-06" db="EMBL/GenBank/DDBJ databases">
        <title>Mesorhizobium karijinii sp. nov., a symbiont of the iconic Swainsona formosa from arid Australia.</title>
        <authorList>
            <person name="Hill Y.J."/>
            <person name="Watkin E.L.J."/>
            <person name="O'Hara G.W."/>
            <person name="Terpolilli J."/>
            <person name="Tye M.L."/>
            <person name="Kohlmeier M.G."/>
        </authorList>
    </citation>
    <scope>NUCLEOTIDE SEQUENCE</scope>
    <source>
        <strain evidence="7">WSM2240</strain>
    </source>
</reference>
<dbReference type="RefSeq" id="WP_353642945.1">
    <property type="nucleotide sequence ID" value="NZ_CP159253.1"/>
</dbReference>
<dbReference type="PROSITE" id="PS51891">
    <property type="entry name" value="CENP_V_GFA"/>
    <property type="match status" value="1"/>
</dbReference>
<accession>A0AAU8CRQ7</accession>
<dbReference type="PANTHER" id="PTHR33337">
    <property type="entry name" value="GFA DOMAIN-CONTAINING PROTEIN"/>
    <property type="match status" value="1"/>
</dbReference>
<protein>
    <submittedName>
        <fullName evidence="7">GFA family protein</fullName>
    </submittedName>
</protein>
<gene>
    <name evidence="7" type="ORF">ABVK50_02505</name>
</gene>
<keyword evidence="4" id="KW-0456">Lyase</keyword>
<dbReference type="InterPro" id="IPR011057">
    <property type="entry name" value="Mss4-like_sf"/>
</dbReference>
<dbReference type="GO" id="GO:0046872">
    <property type="term" value="F:metal ion binding"/>
    <property type="evidence" value="ECO:0007669"/>
    <property type="project" value="UniProtKB-KW"/>
</dbReference>
<dbReference type="SUPFAM" id="SSF51316">
    <property type="entry name" value="Mss4-like"/>
    <property type="match status" value="1"/>
</dbReference>
<evidence type="ECO:0000256" key="4">
    <source>
        <dbReference type="ARBA" id="ARBA00023239"/>
    </source>
</evidence>
<sequence length="148" mass="16299">MAEPQVREGGCQCGTVRFRVKGNPIRAGICHCLDCRKAGGSFYSAFAIWPRDAFEGAGAVGTYEGRSFCLYCGGRVYSLRDDEAEIMLGSLDQAPGDIAPEYELWIGRREEWMEPLPWAAQFQHDREPIADPATGDEAPPQAAQQPET</sequence>
<keyword evidence="2" id="KW-0479">Metal-binding</keyword>
<dbReference type="AlphaFoldDB" id="A0AAU8CRQ7"/>
<keyword evidence="3" id="KW-0862">Zinc</keyword>
<name>A0AAU8CRQ7_9HYPH</name>